<reference evidence="1" key="1">
    <citation type="submission" date="2022-04" db="EMBL/GenBank/DDBJ databases">
        <title>Chromosome-scale genome assembly of Holotrichia oblita Faldermann.</title>
        <authorList>
            <person name="Rongchong L."/>
        </authorList>
    </citation>
    <scope>NUCLEOTIDE SEQUENCE</scope>
    <source>
        <strain evidence="1">81SQS9</strain>
    </source>
</reference>
<accession>A0ACB9SZP1</accession>
<evidence type="ECO:0000313" key="1">
    <source>
        <dbReference type="EMBL" id="KAI4459968.1"/>
    </source>
</evidence>
<keyword evidence="1" id="KW-0645">Protease</keyword>
<comment type="caution">
    <text evidence="1">The sequence shown here is derived from an EMBL/GenBank/DDBJ whole genome shotgun (WGS) entry which is preliminary data.</text>
</comment>
<gene>
    <name evidence="1" type="ORF">MML48_6g00012380</name>
</gene>
<dbReference type="EMBL" id="CM043020">
    <property type="protein sequence ID" value="KAI4459968.1"/>
    <property type="molecule type" value="Genomic_DNA"/>
</dbReference>
<protein>
    <submittedName>
        <fullName evidence="1">Protease m1 zinc metalloprotease</fullName>
    </submittedName>
</protein>
<evidence type="ECO:0000313" key="2">
    <source>
        <dbReference type="Proteomes" id="UP001056778"/>
    </source>
</evidence>
<keyword evidence="2" id="KW-1185">Reference proteome</keyword>
<dbReference type="Proteomes" id="UP001056778">
    <property type="component" value="Chromosome 6"/>
</dbReference>
<keyword evidence="1" id="KW-0482">Metalloprotease</keyword>
<proteinExistence type="predicted"/>
<keyword evidence="1" id="KW-0378">Hydrolase</keyword>
<sequence>MILLSAVVALVVSSVSAQSPLARSEIGQPKSLAADYLLPSNVIPSLYEIELEPNFDAATFNGSVRITVTAVKTADAIVLHTYQLTVETASISLLDVNGVVVNSVAGTSFSNDDRQFYTISFEEDLVEGNVYTLVIDSFTGILNSQNDGFYLARYTDEEGNARKMATTQFEATSARRAFPCFDEPALKAQFEINIIRTAEYHSISNMPQVSTYEISEGRFLDKFARSVIMSTYLIAFVISDFDYTADLNHRIFLRPALIANNRADYAIGVSPGILDAIADFVDVPYSLEKMDQIGIPDGYFSAGAMENWGLVTYRETYLVYINRLTLATSKQGSTTVISHEFGHQWFGNLVSPLWWSYLWLNEGFATYLEYYGASVVDESMDLMDQMVINSVQYALGRDASTSTRPMNKEVGSPRDINSLFDTVAYDKSGSVIRMVEGVMTTEAFRIGLNHYLNKMQWSAAQPSDLYSSWQAALDSVNINPFPENVNMASFMSTWDANAGFPLVTVTRDYTDGSVRLYQRRFLSTNPNNDDESIWYVPISYGTTTNPDPLNRTPKLWLTSRNLTTTLDDLNVDDWLLINIQETGYYRVNYDTENWNRISDYLNTENFNQIHKLSRAQLLDDSYNLARYGVIAYDIPLSLMRYAQRETEYVPLYPFMTLLTFLDPYLQSTTIYNDFRTFISNTLNAAMTSVGCDESETDRHVSVLSRISLLTWTGKFGNQACREVGLQRIREWSQDADKLILPNLQTALTCTGLRIGEQNDWDFIFERYVNEPESAVRSRLLNSLGCSENVEILNRLVYIILDSDSDLRSGDRSNALSSIYNSGIFGRDYLYSYIKNNWTRMTSGSLTTSQVNLAMSGIAGKFSTEEQYNDLTAFGQQVGYTFSSALNTIRSNINWSNQHMPTILNWFNENV</sequence>
<organism evidence="1 2">
    <name type="scientific">Holotrichia oblita</name>
    <name type="common">Chafer beetle</name>
    <dbReference type="NCBI Taxonomy" id="644536"/>
    <lineage>
        <taxon>Eukaryota</taxon>
        <taxon>Metazoa</taxon>
        <taxon>Ecdysozoa</taxon>
        <taxon>Arthropoda</taxon>
        <taxon>Hexapoda</taxon>
        <taxon>Insecta</taxon>
        <taxon>Pterygota</taxon>
        <taxon>Neoptera</taxon>
        <taxon>Endopterygota</taxon>
        <taxon>Coleoptera</taxon>
        <taxon>Polyphaga</taxon>
        <taxon>Scarabaeiformia</taxon>
        <taxon>Scarabaeidae</taxon>
        <taxon>Melolonthinae</taxon>
        <taxon>Holotrichia</taxon>
    </lineage>
</organism>
<name>A0ACB9SZP1_HOLOL</name>